<dbReference type="GO" id="GO:0005737">
    <property type="term" value="C:cytoplasm"/>
    <property type="evidence" value="ECO:0007669"/>
    <property type="project" value="UniProtKB-SubCell"/>
</dbReference>
<evidence type="ECO:0000256" key="10">
    <source>
        <dbReference type="ARBA" id="ARBA00032441"/>
    </source>
</evidence>
<dbReference type="SUPFAM" id="SSF52540">
    <property type="entry name" value="P-loop containing nucleoside triphosphate hydrolases"/>
    <property type="match status" value="1"/>
</dbReference>
<evidence type="ECO:0000256" key="11">
    <source>
        <dbReference type="SAM" id="MobiDB-lite"/>
    </source>
</evidence>
<evidence type="ECO:0000256" key="4">
    <source>
        <dbReference type="ARBA" id="ARBA00022490"/>
    </source>
</evidence>
<organism evidence="12 13">
    <name type="scientific">Micractinium conductrix</name>
    <dbReference type="NCBI Taxonomy" id="554055"/>
    <lineage>
        <taxon>Eukaryota</taxon>
        <taxon>Viridiplantae</taxon>
        <taxon>Chlorophyta</taxon>
        <taxon>core chlorophytes</taxon>
        <taxon>Trebouxiophyceae</taxon>
        <taxon>Chlorellales</taxon>
        <taxon>Chlorellaceae</taxon>
        <taxon>Chlorella clade</taxon>
        <taxon>Micractinium</taxon>
    </lineage>
</organism>
<dbReference type="STRING" id="554055.A0A2P6VNV8"/>
<feature type="compositionally biased region" description="Gly residues" evidence="11">
    <location>
        <begin position="226"/>
        <end position="238"/>
    </location>
</feature>
<feature type="region of interest" description="Disordered" evidence="11">
    <location>
        <begin position="283"/>
        <end position="304"/>
    </location>
</feature>
<dbReference type="PANTHER" id="PTHR33540">
    <property type="entry name" value="TRNA THREONYLCARBAMOYLADENOSINE BIOSYNTHESIS PROTEIN TSAE"/>
    <property type="match status" value="1"/>
</dbReference>
<dbReference type="AlphaFoldDB" id="A0A2P6VNV8"/>
<feature type="region of interest" description="Disordered" evidence="11">
    <location>
        <begin position="207"/>
        <end position="243"/>
    </location>
</feature>
<evidence type="ECO:0000256" key="9">
    <source>
        <dbReference type="ARBA" id="ARBA00022842"/>
    </source>
</evidence>
<reference evidence="12 13" key="1">
    <citation type="journal article" date="2018" name="Plant J.">
        <title>Genome sequences of Chlorella sorokiniana UTEX 1602 and Micractinium conductrix SAG 241.80: implications to maltose excretion by a green alga.</title>
        <authorList>
            <person name="Arriola M.B."/>
            <person name="Velmurugan N."/>
            <person name="Zhang Y."/>
            <person name="Plunkett M.H."/>
            <person name="Hondzo H."/>
            <person name="Barney B.M."/>
        </authorList>
    </citation>
    <scope>NUCLEOTIDE SEQUENCE [LARGE SCALE GENOMIC DNA]</scope>
    <source>
        <strain evidence="12 13">SAG 241.80</strain>
    </source>
</reference>
<evidence type="ECO:0000256" key="3">
    <source>
        <dbReference type="ARBA" id="ARBA00019010"/>
    </source>
</evidence>
<dbReference type="InterPro" id="IPR003442">
    <property type="entry name" value="T6A_TsaE"/>
</dbReference>
<keyword evidence="4" id="KW-0963">Cytoplasm</keyword>
<name>A0A2P6VNV8_9CHLO</name>
<dbReference type="EMBL" id="LHPF02000002">
    <property type="protein sequence ID" value="PSC75749.1"/>
    <property type="molecule type" value="Genomic_DNA"/>
</dbReference>
<gene>
    <name evidence="12" type="ORF">C2E20_1545</name>
</gene>
<dbReference type="PANTHER" id="PTHR33540:SF2">
    <property type="entry name" value="TRNA THREONYLCARBAMOYLADENOSINE BIOSYNTHESIS PROTEIN TSAE"/>
    <property type="match status" value="1"/>
</dbReference>
<sequence>MACAPARPTTMFPSLASWRLVSGLGRAGKAHARVLSAAAAAERSQAAAAAAGGSAAATAGSAAAAAAAAGTAAVPAQPAAIRQQQQQQQQRVSLVAASPAATQLLAHFFACELRPGDVYLLYGSVGAGKSYFSRAFIRAAADDEEVPVPSPTFLLQNMYTEHQGPPIHHFDLYRLTQRHDFARLDLPASFAQAVCLVEWAERLGLGGSSSGSRGGSSGESQSGGSSSSGGGSSSGGADGAASSSSALLPAEHLDVHISIVDASEQARLQQALAQQLEAAAAAAGSEEGWGEEQGGSDDDGGDARWRRIALSPSGARWQPRLQLLRQYLQAEGAQLGCFLLEEGQGGMEAARAAGAAH</sequence>
<keyword evidence="6" id="KW-0479">Metal-binding</keyword>
<evidence type="ECO:0000256" key="1">
    <source>
        <dbReference type="ARBA" id="ARBA00004496"/>
    </source>
</evidence>
<dbReference type="GO" id="GO:0046872">
    <property type="term" value="F:metal ion binding"/>
    <property type="evidence" value="ECO:0007669"/>
    <property type="project" value="UniProtKB-KW"/>
</dbReference>
<dbReference type="Proteomes" id="UP000239649">
    <property type="component" value="Unassembled WGS sequence"/>
</dbReference>
<protein>
    <recommendedName>
        <fullName evidence="3">tRNA threonylcarbamoyladenosine biosynthesis protein TsaE</fullName>
    </recommendedName>
    <alternativeName>
        <fullName evidence="10">t(6)A37 threonylcarbamoyladenosine biosynthesis protein TsaE</fullName>
    </alternativeName>
</protein>
<keyword evidence="13" id="KW-1185">Reference proteome</keyword>
<feature type="compositionally biased region" description="Acidic residues" evidence="11">
    <location>
        <begin position="288"/>
        <end position="300"/>
    </location>
</feature>
<dbReference type="Pfam" id="PF02367">
    <property type="entry name" value="TsaE"/>
    <property type="match status" value="1"/>
</dbReference>
<proteinExistence type="inferred from homology"/>
<dbReference type="Gene3D" id="3.40.50.300">
    <property type="entry name" value="P-loop containing nucleotide triphosphate hydrolases"/>
    <property type="match status" value="1"/>
</dbReference>
<comment type="subcellular location">
    <subcellularLocation>
        <location evidence="1">Cytoplasm</location>
    </subcellularLocation>
</comment>
<evidence type="ECO:0000256" key="2">
    <source>
        <dbReference type="ARBA" id="ARBA00007599"/>
    </source>
</evidence>
<evidence type="ECO:0000256" key="7">
    <source>
        <dbReference type="ARBA" id="ARBA00022741"/>
    </source>
</evidence>
<comment type="similarity">
    <text evidence="2">Belongs to the TsaE family.</text>
</comment>
<dbReference type="InterPro" id="IPR027417">
    <property type="entry name" value="P-loop_NTPase"/>
</dbReference>
<evidence type="ECO:0000256" key="8">
    <source>
        <dbReference type="ARBA" id="ARBA00022840"/>
    </source>
</evidence>
<keyword evidence="7" id="KW-0547">Nucleotide-binding</keyword>
<keyword evidence="8" id="KW-0067">ATP-binding</keyword>
<evidence type="ECO:0000313" key="13">
    <source>
        <dbReference type="Proteomes" id="UP000239649"/>
    </source>
</evidence>
<dbReference type="GO" id="GO:0005524">
    <property type="term" value="F:ATP binding"/>
    <property type="evidence" value="ECO:0007669"/>
    <property type="project" value="UniProtKB-KW"/>
</dbReference>
<accession>A0A2P6VNV8</accession>
<keyword evidence="5" id="KW-0819">tRNA processing</keyword>
<dbReference type="GO" id="GO:0002949">
    <property type="term" value="P:tRNA threonylcarbamoyladenosine modification"/>
    <property type="evidence" value="ECO:0007669"/>
    <property type="project" value="InterPro"/>
</dbReference>
<dbReference type="OrthoDB" id="507945at2759"/>
<comment type="caution">
    <text evidence="12">The sequence shown here is derived from an EMBL/GenBank/DDBJ whole genome shotgun (WGS) entry which is preliminary data.</text>
</comment>
<keyword evidence="9" id="KW-0460">Magnesium</keyword>
<evidence type="ECO:0000256" key="6">
    <source>
        <dbReference type="ARBA" id="ARBA00022723"/>
    </source>
</evidence>
<evidence type="ECO:0000313" key="12">
    <source>
        <dbReference type="EMBL" id="PSC75749.1"/>
    </source>
</evidence>
<feature type="compositionally biased region" description="Gly residues" evidence="11">
    <location>
        <begin position="207"/>
        <end position="217"/>
    </location>
</feature>
<evidence type="ECO:0000256" key="5">
    <source>
        <dbReference type="ARBA" id="ARBA00022694"/>
    </source>
</evidence>